<sequence length="71" mass="8582">MFQNCLIKEYFEDTDEEKTQEKQELEDYRYKVATGNYDDEEKIQGQLKGLRKAIILAMKRRVTKGKRKIFM</sequence>
<dbReference type="AlphaFoldDB" id="A0AAV8YJQ7"/>
<evidence type="ECO:0000313" key="1">
    <source>
        <dbReference type="EMBL" id="KAJ8950750.1"/>
    </source>
</evidence>
<proteinExistence type="predicted"/>
<name>A0AAV8YJQ7_9CUCU</name>
<protein>
    <submittedName>
        <fullName evidence="1">Uncharacterized protein</fullName>
    </submittedName>
</protein>
<accession>A0AAV8YJQ7</accession>
<evidence type="ECO:0000313" key="2">
    <source>
        <dbReference type="Proteomes" id="UP001162162"/>
    </source>
</evidence>
<keyword evidence="2" id="KW-1185">Reference proteome</keyword>
<dbReference type="EMBL" id="JAPWTK010000095">
    <property type="protein sequence ID" value="KAJ8950750.1"/>
    <property type="molecule type" value="Genomic_DNA"/>
</dbReference>
<dbReference type="Proteomes" id="UP001162162">
    <property type="component" value="Unassembled WGS sequence"/>
</dbReference>
<reference evidence="1" key="1">
    <citation type="journal article" date="2023" name="Insect Mol. Biol.">
        <title>Genome sequencing provides insights into the evolution of gene families encoding plant cell wall-degrading enzymes in longhorned beetles.</title>
        <authorList>
            <person name="Shin N.R."/>
            <person name="Okamura Y."/>
            <person name="Kirsch R."/>
            <person name="Pauchet Y."/>
        </authorList>
    </citation>
    <scope>NUCLEOTIDE SEQUENCE</scope>
    <source>
        <strain evidence="1">AMC_N1</strain>
    </source>
</reference>
<gene>
    <name evidence="1" type="ORF">NQ318_011243</name>
</gene>
<organism evidence="1 2">
    <name type="scientific">Aromia moschata</name>
    <dbReference type="NCBI Taxonomy" id="1265417"/>
    <lineage>
        <taxon>Eukaryota</taxon>
        <taxon>Metazoa</taxon>
        <taxon>Ecdysozoa</taxon>
        <taxon>Arthropoda</taxon>
        <taxon>Hexapoda</taxon>
        <taxon>Insecta</taxon>
        <taxon>Pterygota</taxon>
        <taxon>Neoptera</taxon>
        <taxon>Endopterygota</taxon>
        <taxon>Coleoptera</taxon>
        <taxon>Polyphaga</taxon>
        <taxon>Cucujiformia</taxon>
        <taxon>Chrysomeloidea</taxon>
        <taxon>Cerambycidae</taxon>
        <taxon>Cerambycinae</taxon>
        <taxon>Callichromatini</taxon>
        <taxon>Aromia</taxon>
    </lineage>
</organism>
<comment type="caution">
    <text evidence="1">The sequence shown here is derived from an EMBL/GenBank/DDBJ whole genome shotgun (WGS) entry which is preliminary data.</text>
</comment>